<evidence type="ECO:0000256" key="4">
    <source>
        <dbReference type="PROSITE-ProRule" id="PRU10141"/>
    </source>
</evidence>
<dbReference type="GO" id="GO:0005886">
    <property type="term" value="C:plasma membrane"/>
    <property type="evidence" value="ECO:0007669"/>
    <property type="project" value="TreeGrafter"/>
</dbReference>
<dbReference type="InterPro" id="IPR001245">
    <property type="entry name" value="Ser-Thr/Tyr_kinase_cat_dom"/>
</dbReference>
<dbReference type="EMBL" id="JAHRHJ020000009">
    <property type="protein sequence ID" value="KAH9302306.1"/>
    <property type="molecule type" value="Genomic_DNA"/>
</dbReference>
<keyword evidence="2" id="KW-0808">Transferase</keyword>
<evidence type="ECO:0000256" key="3">
    <source>
        <dbReference type="ARBA" id="ARBA00022777"/>
    </source>
</evidence>
<dbReference type="SUPFAM" id="SSF56112">
    <property type="entry name" value="Protein kinase-like (PK-like)"/>
    <property type="match status" value="1"/>
</dbReference>
<feature type="domain" description="Protein kinase" evidence="5">
    <location>
        <begin position="18"/>
        <end position="104"/>
    </location>
</feature>
<dbReference type="PROSITE" id="PS50011">
    <property type="entry name" value="PROTEIN_KINASE_DOM"/>
    <property type="match status" value="1"/>
</dbReference>
<dbReference type="FunFam" id="3.30.200.20:FF:000140">
    <property type="entry name" value="Leucine-rich repeat receptor-like protein kinase"/>
    <property type="match status" value="1"/>
</dbReference>
<evidence type="ECO:0000259" key="5">
    <source>
        <dbReference type="PROSITE" id="PS50011"/>
    </source>
</evidence>
<evidence type="ECO:0000256" key="2">
    <source>
        <dbReference type="ARBA" id="ARBA00022679"/>
    </source>
</evidence>
<dbReference type="AlphaFoldDB" id="A0AA38FHR6"/>
<dbReference type="InterPro" id="IPR011009">
    <property type="entry name" value="Kinase-like_dom_sf"/>
</dbReference>
<evidence type="ECO:0000256" key="1">
    <source>
        <dbReference type="ARBA" id="ARBA00022527"/>
    </source>
</evidence>
<proteinExistence type="predicted"/>
<dbReference type="Proteomes" id="UP000824469">
    <property type="component" value="Unassembled WGS sequence"/>
</dbReference>
<keyword evidence="4" id="KW-0547">Nucleotide-binding</keyword>
<dbReference type="Gene3D" id="3.30.200.20">
    <property type="entry name" value="Phosphorylase Kinase, domain 1"/>
    <property type="match status" value="1"/>
</dbReference>
<dbReference type="Pfam" id="PF07714">
    <property type="entry name" value="PK_Tyr_Ser-Thr"/>
    <property type="match status" value="1"/>
</dbReference>
<dbReference type="PROSITE" id="PS00107">
    <property type="entry name" value="PROTEIN_KINASE_ATP"/>
    <property type="match status" value="1"/>
</dbReference>
<accession>A0AA38FHR6</accession>
<keyword evidence="7" id="KW-1185">Reference proteome</keyword>
<organism evidence="6 7">
    <name type="scientific">Taxus chinensis</name>
    <name type="common">Chinese yew</name>
    <name type="synonym">Taxus wallichiana var. chinensis</name>
    <dbReference type="NCBI Taxonomy" id="29808"/>
    <lineage>
        <taxon>Eukaryota</taxon>
        <taxon>Viridiplantae</taxon>
        <taxon>Streptophyta</taxon>
        <taxon>Embryophyta</taxon>
        <taxon>Tracheophyta</taxon>
        <taxon>Spermatophyta</taxon>
        <taxon>Pinopsida</taxon>
        <taxon>Pinidae</taxon>
        <taxon>Conifers II</taxon>
        <taxon>Cupressales</taxon>
        <taxon>Taxaceae</taxon>
        <taxon>Taxus</taxon>
    </lineage>
</organism>
<keyword evidence="1" id="KW-0723">Serine/threonine-protein kinase</keyword>
<keyword evidence="3" id="KW-0418">Kinase</keyword>
<evidence type="ECO:0000313" key="7">
    <source>
        <dbReference type="Proteomes" id="UP000824469"/>
    </source>
</evidence>
<feature type="binding site" evidence="4">
    <location>
        <position position="47"/>
    </location>
    <ligand>
        <name>ATP</name>
        <dbReference type="ChEBI" id="CHEBI:30616"/>
    </ligand>
</feature>
<keyword evidence="4" id="KW-0067">ATP-binding</keyword>
<feature type="non-terminal residue" evidence="6">
    <location>
        <position position="1"/>
    </location>
</feature>
<protein>
    <recommendedName>
        <fullName evidence="5">Protein kinase domain-containing protein</fullName>
    </recommendedName>
</protein>
<feature type="non-terminal residue" evidence="6">
    <location>
        <position position="104"/>
    </location>
</feature>
<dbReference type="InterPro" id="IPR017441">
    <property type="entry name" value="Protein_kinase_ATP_BS"/>
</dbReference>
<evidence type="ECO:0000313" key="6">
    <source>
        <dbReference type="EMBL" id="KAH9302306.1"/>
    </source>
</evidence>
<name>A0AA38FHR6_TAXCH</name>
<dbReference type="PANTHER" id="PTHR27002">
    <property type="entry name" value="RECEPTOR-LIKE SERINE/THREONINE-PROTEIN KINASE SD1-8"/>
    <property type="match status" value="1"/>
</dbReference>
<reference evidence="6 7" key="1">
    <citation type="journal article" date="2021" name="Nat. Plants">
        <title>The Taxus genome provides insights into paclitaxel biosynthesis.</title>
        <authorList>
            <person name="Xiong X."/>
            <person name="Gou J."/>
            <person name="Liao Q."/>
            <person name="Li Y."/>
            <person name="Zhou Q."/>
            <person name="Bi G."/>
            <person name="Li C."/>
            <person name="Du R."/>
            <person name="Wang X."/>
            <person name="Sun T."/>
            <person name="Guo L."/>
            <person name="Liang H."/>
            <person name="Lu P."/>
            <person name="Wu Y."/>
            <person name="Zhang Z."/>
            <person name="Ro D.K."/>
            <person name="Shang Y."/>
            <person name="Huang S."/>
            <person name="Yan J."/>
        </authorList>
    </citation>
    <scope>NUCLEOTIDE SEQUENCE [LARGE SCALE GENOMIC DNA]</scope>
    <source>
        <strain evidence="6">Ta-2019</strain>
    </source>
</reference>
<dbReference type="GO" id="GO:0004674">
    <property type="term" value="F:protein serine/threonine kinase activity"/>
    <property type="evidence" value="ECO:0007669"/>
    <property type="project" value="UniProtKB-KW"/>
</dbReference>
<dbReference type="OMA" id="YMICHRI"/>
<gene>
    <name evidence="6" type="ORF">KI387_013889</name>
</gene>
<comment type="caution">
    <text evidence="6">The sequence shown here is derived from an EMBL/GenBank/DDBJ whole genome shotgun (WGS) entry which is preliminary data.</text>
</comment>
<sequence>EQHFIFNFEELAEATENFHDNKKLGEGGFGAVYKGTTRDRKEIAVKKLFARSTQGKKEFMNEVRLMANFQHRNLVKLLGCCAERDERLLVYEYLPNRSLNTFLF</sequence>
<dbReference type="InterPro" id="IPR000719">
    <property type="entry name" value="Prot_kinase_dom"/>
</dbReference>
<dbReference type="GO" id="GO:0005524">
    <property type="term" value="F:ATP binding"/>
    <property type="evidence" value="ECO:0007669"/>
    <property type="project" value="UniProtKB-UniRule"/>
</dbReference>